<reference evidence="1 2" key="1">
    <citation type="submission" date="2019-01" db="EMBL/GenBank/DDBJ databases">
        <title>Genome sequence of the Antarctic species Gelidibacter gilvus ACAM 158(T).</title>
        <authorList>
            <person name="Bowman J.P."/>
        </authorList>
    </citation>
    <scope>NUCLEOTIDE SEQUENCE [LARGE SCALE GENOMIC DNA]</scope>
    <source>
        <strain evidence="1 2">IC158</strain>
    </source>
</reference>
<evidence type="ECO:0000313" key="1">
    <source>
        <dbReference type="EMBL" id="RXJ43754.1"/>
    </source>
</evidence>
<name>A0A4Q0XAT2_9FLAO</name>
<feature type="non-terminal residue" evidence="1">
    <location>
        <position position="679"/>
    </location>
</feature>
<dbReference type="OrthoDB" id="1110367at2"/>
<keyword evidence="2" id="KW-1185">Reference proteome</keyword>
<organism evidence="1 2">
    <name type="scientific">Gelidibacter gilvus</name>
    <dbReference type="NCBI Taxonomy" id="59602"/>
    <lineage>
        <taxon>Bacteria</taxon>
        <taxon>Pseudomonadati</taxon>
        <taxon>Bacteroidota</taxon>
        <taxon>Flavobacteriia</taxon>
        <taxon>Flavobacteriales</taxon>
        <taxon>Flavobacteriaceae</taxon>
        <taxon>Gelidibacter</taxon>
    </lineage>
</organism>
<accession>A0A4Q0XAT2</accession>
<comment type="caution">
    <text evidence="1">The sequence shown here is derived from an EMBL/GenBank/DDBJ whole genome shotgun (WGS) entry which is preliminary data.</text>
</comment>
<gene>
    <name evidence="1" type="ORF">ESZ48_18885</name>
</gene>
<proteinExistence type="predicted"/>
<sequence length="679" mass="70615">MLLFYVTKTGRLEKSIVNLICCALVLFFSVQSSPELFAQNDTPCEGAQRWTRGASWNQNGSINDSNQAPSPNGIIRCGSSAETQAQLVPFNNSVYNSNQFAINVEGSNSCIDPSSGQPVNVKNPTNGQPIIWLNFDVRPKAGSFEIQLNDNSGDKVGWALYVSNVHQTGTSLAANGNQLSGDCSNLTKVACGVESSSTWNTIPIDGTDFIEATNFYLAIWDQNADGNLAINNFKARYGCGDADFETCSLSSGTPEEVCNNDGTFTINVPIEGINGEYVGYDANAKNGGLSNRVCLTNSGEAGSTTGVISLTYDQGVDYNIQIFETTNSNPPIPVTPSAGCDHPDPYPGDPNNGNADSCVATVTGTAPECCVEPTLETVNGSVCAESQSDIDLTTLVTSNGIVSFHETQAEANTNTNPINSTVSPLAAKTYYVRSEVDANCFVTDKIEISIDPLPTVTVSGGSWCTDAGLVQNIAGSGMPLGGTYSGTGVTDNGDGTFNFDTSVGTQTLTYTYSDGDNCSNSATASLEVNDLPTVTVSGGSWCTDAGLVQNIAGSGMPAGGTYSGTGVTDNGDGTFNFDTSVGTQTLTYTYSDGDNCSNSATASLEVNDLPTVTVSGGSWCTDAGLVQNILGSGMPTSGTYSGTGVTDNGDGTFNFDTSVGTQVLTYTYSDGNSCENSAT</sequence>
<dbReference type="AlphaFoldDB" id="A0A4Q0XAT2"/>
<evidence type="ECO:0000313" key="2">
    <source>
        <dbReference type="Proteomes" id="UP000289792"/>
    </source>
</evidence>
<dbReference type="Proteomes" id="UP000289792">
    <property type="component" value="Unassembled WGS sequence"/>
</dbReference>
<dbReference type="EMBL" id="SDDZ01000022">
    <property type="protein sequence ID" value="RXJ43754.1"/>
    <property type="molecule type" value="Genomic_DNA"/>
</dbReference>
<protein>
    <submittedName>
        <fullName evidence="1">Uncharacterized protein</fullName>
    </submittedName>
</protein>